<dbReference type="Proteomes" id="UP000092445">
    <property type="component" value="Unassembled WGS sequence"/>
</dbReference>
<dbReference type="InterPro" id="IPR027417">
    <property type="entry name" value="P-loop_NTPase"/>
</dbReference>
<protein>
    <recommendedName>
        <fullName evidence="3">Tr-type G domain-containing protein</fullName>
    </recommendedName>
</protein>
<dbReference type="EnsemblMetazoa" id="GPAI013732-RA">
    <property type="protein sequence ID" value="GPAI013732-PA"/>
    <property type="gene ID" value="GPAI013732"/>
</dbReference>
<evidence type="ECO:0008006" key="3">
    <source>
        <dbReference type="Google" id="ProtNLM"/>
    </source>
</evidence>
<reference evidence="2" key="1">
    <citation type="submission" date="2014-03" db="EMBL/GenBank/DDBJ databases">
        <authorList>
            <person name="Aksoy S."/>
            <person name="Warren W."/>
            <person name="Wilson R.K."/>
        </authorList>
    </citation>
    <scope>NUCLEOTIDE SEQUENCE [LARGE SCALE GENOMIC DNA]</scope>
    <source>
        <strain evidence="2">IAEA</strain>
    </source>
</reference>
<dbReference type="AlphaFoldDB" id="A0A1A9ZGB5"/>
<dbReference type="STRING" id="7398.A0A1A9ZGB5"/>
<dbReference type="Gene3D" id="3.40.50.300">
    <property type="entry name" value="P-loop containing nucleotide triphosphate hydrolases"/>
    <property type="match status" value="1"/>
</dbReference>
<proteinExistence type="predicted"/>
<reference evidence="1" key="2">
    <citation type="submission" date="2020-05" db="UniProtKB">
        <authorList>
            <consortium name="EnsemblMetazoa"/>
        </authorList>
    </citation>
    <scope>IDENTIFICATION</scope>
    <source>
        <strain evidence="1">IAEA</strain>
    </source>
</reference>
<dbReference type="InterPro" id="IPR050055">
    <property type="entry name" value="EF-Tu_GTPase"/>
</dbReference>
<dbReference type="VEuPathDB" id="VectorBase:GPAI013732"/>
<evidence type="ECO:0000313" key="1">
    <source>
        <dbReference type="EnsemblMetazoa" id="GPAI013732-PA"/>
    </source>
</evidence>
<dbReference type="PANTHER" id="PTHR43721">
    <property type="entry name" value="ELONGATION FACTOR TU-RELATED"/>
    <property type="match status" value="1"/>
</dbReference>
<evidence type="ECO:0000313" key="2">
    <source>
        <dbReference type="Proteomes" id="UP000092445"/>
    </source>
</evidence>
<dbReference type="PANTHER" id="PTHR43721:SF9">
    <property type="entry name" value="GTP-BINDING PROTEIN 1"/>
    <property type="match status" value="1"/>
</dbReference>
<dbReference type="SUPFAM" id="SSF52540">
    <property type="entry name" value="P-loop containing nucleoside triphosphate hydrolases"/>
    <property type="match status" value="1"/>
</dbReference>
<organism evidence="1 2">
    <name type="scientific">Glossina pallidipes</name>
    <name type="common">Tsetse fly</name>
    <dbReference type="NCBI Taxonomy" id="7398"/>
    <lineage>
        <taxon>Eukaryota</taxon>
        <taxon>Metazoa</taxon>
        <taxon>Ecdysozoa</taxon>
        <taxon>Arthropoda</taxon>
        <taxon>Hexapoda</taxon>
        <taxon>Insecta</taxon>
        <taxon>Pterygota</taxon>
        <taxon>Neoptera</taxon>
        <taxon>Endopterygota</taxon>
        <taxon>Diptera</taxon>
        <taxon>Brachycera</taxon>
        <taxon>Muscomorpha</taxon>
        <taxon>Hippoboscoidea</taxon>
        <taxon>Glossinidae</taxon>
        <taxon>Glossina</taxon>
    </lineage>
</organism>
<keyword evidence="2" id="KW-1185">Reference proteome</keyword>
<dbReference type="GO" id="GO:0003746">
    <property type="term" value="F:translation elongation factor activity"/>
    <property type="evidence" value="ECO:0007669"/>
    <property type="project" value="TreeGrafter"/>
</dbReference>
<accession>A0A1A9ZGB5</accession>
<sequence length="145" mass="16069">MHSLCVDKIPGIVPKRLISKHGGEHGLDEDEYQTSVATMQSLTTTLNADMVLLKQRKVKKKTVAVVGNVDAGKSTLLGVFTHGELDNGRGHDRQRRFRHKHEMQTGRTSCVGNDILGFDSIGNVVNRPDHEKLLLLSIWLAMSDT</sequence>
<name>A0A1A9ZGB5_GLOPL</name>